<dbReference type="KEGG" id="rsin:B6N60_05277"/>
<evidence type="ECO:0000313" key="2">
    <source>
        <dbReference type="Proteomes" id="UP000683511"/>
    </source>
</evidence>
<evidence type="ECO:0008006" key="3">
    <source>
        <dbReference type="Google" id="ProtNLM"/>
    </source>
</evidence>
<dbReference type="Proteomes" id="UP000683511">
    <property type="component" value="Chromosome"/>
</dbReference>
<protein>
    <recommendedName>
        <fullName evidence="3">Nucleotide-diphospho-sugar transferase domain-containing protein</fullName>
    </recommendedName>
</protein>
<dbReference type="RefSeq" id="WP_190605399.1">
    <property type="nucleotide sequence ID" value="NZ_CP021056.1"/>
</dbReference>
<sequence>MNINNNDFCFCTLALGKEYRDLALLLAEDISVYAPGIPFVILTDKPHYFSQFEQVQSFQHSQKSVGCYQDKVYVISKALSLFSSCMFMDADMRILKEFPQFQWLPGITARSCSSIKKHFATKMTNNVNTNKKYLVVEKSAHHLNLNLQDENIRFVHEFLFVVTRDEGKEIHFLKLWEQLGRFFELNGMYDGEGNTMGLAAAKVGLTIRHDTMENLDFFKDKIERVRIKYGQSEPEKNRIFFEKREEICRKNHPLIKKIITKITTKIMFYYRYINLRLITRNGLELERFN</sequence>
<reference evidence="1" key="1">
    <citation type="submission" date="2017-04" db="EMBL/GenBank/DDBJ databases">
        <title>Genome deletions in a multicellular cyanobacterial endosymbiont for morphological adaptation in marine diatoms.</title>
        <authorList>
            <person name="Wang Y."/>
            <person name="Gao H."/>
            <person name="Li R."/>
            <person name="Xu X."/>
        </authorList>
    </citation>
    <scope>NUCLEOTIDE SEQUENCE</scope>
    <source>
        <strain evidence="1">FACHB 800</strain>
    </source>
</reference>
<accession>A0A975TDC1</accession>
<dbReference type="EMBL" id="CP021056">
    <property type="protein sequence ID" value="QXE26544.1"/>
    <property type="molecule type" value="Genomic_DNA"/>
</dbReference>
<dbReference type="AlphaFoldDB" id="A0A975TDC1"/>
<name>A0A975TDC1_9NOST</name>
<gene>
    <name evidence="1" type="ORF">B6N60_05277</name>
</gene>
<evidence type="ECO:0000313" key="1">
    <source>
        <dbReference type="EMBL" id="QXE26544.1"/>
    </source>
</evidence>
<proteinExistence type="predicted"/>
<organism evidence="1 2">
    <name type="scientific">Richelia sinica FACHB-800</name>
    <dbReference type="NCBI Taxonomy" id="1357546"/>
    <lineage>
        <taxon>Bacteria</taxon>
        <taxon>Bacillati</taxon>
        <taxon>Cyanobacteriota</taxon>
        <taxon>Cyanophyceae</taxon>
        <taxon>Nostocales</taxon>
        <taxon>Nostocaceae</taxon>
        <taxon>Richelia</taxon>
    </lineage>
</organism>
<keyword evidence="2" id="KW-1185">Reference proteome</keyword>